<keyword evidence="3" id="KW-1185">Reference proteome</keyword>
<evidence type="ECO:0000313" key="3">
    <source>
        <dbReference type="Proteomes" id="UP001432360"/>
    </source>
</evidence>
<feature type="compositionally biased region" description="Basic and acidic residues" evidence="1">
    <location>
        <begin position="8"/>
        <end position="17"/>
    </location>
</feature>
<gene>
    <name evidence="2" type="ORF">RB548_08745</name>
</gene>
<dbReference type="RefSeq" id="WP_331374539.1">
    <property type="nucleotide sequence ID" value="NZ_CP133148.1"/>
</dbReference>
<protein>
    <submittedName>
        <fullName evidence="2">Uncharacterized protein</fullName>
    </submittedName>
</protein>
<evidence type="ECO:0000313" key="2">
    <source>
        <dbReference type="EMBL" id="WVT05459.1"/>
    </source>
</evidence>
<proteinExistence type="predicted"/>
<reference evidence="2" key="1">
    <citation type="submission" date="2023-08" db="EMBL/GenBank/DDBJ databases">
        <title>Complete genome sequence of Sinorhizobium chiapanecum ITTG S70 isolated from Acaciella angustissima nodules in Chiapas-Mexico.</title>
        <authorList>
            <person name="Rincon-Rosales R."/>
            <person name="Rogel M.A."/>
            <person name="Rincon-Medina C.I."/>
            <person name="Guerrero G."/>
            <person name="Manzano-Gomez L.A."/>
            <person name="Lopez-Lopez A."/>
            <person name="Rincon Molina F.A."/>
            <person name="Martinez-Romero E."/>
        </authorList>
    </citation>
    <scope>NUCLEOTIDE SEQUENCE</scope>
    <source>
        <strain evidence="2">ITTG S70</strain>
    </source>
</reference>
<name>A0ABZ2BD94_9HYPH</name>
<feature type="region of interest" description="Disordered" evidence="1">
    <location>
        <begin position="1"/>
        <end position="20"/>
    </location>
</feature>
<dbReference type="Proteomes" id="UP001432360">
    <property type="component" value="Chromosome"/>
</dbReference>
<dbReference type="EMBL" id="CP133148">
    <property type="protein sequence ID" value="WVT05459.1"/>
    <property type="molecule type" value="Genomic_DNA"/>
</dbReference>
<accession>A0ABZ2BD94</accession>
<evidence type="ECO:0000256" key="1">
    <source>
        <dbReference type="SAM" id="MobiDB-lite"/>
    </source>
</evidence>
<organism evidence="2 3">
    <name type="scientific">Sinorhizobium chiapasense</name>
    <dbReference type="NCBI Taxonomy" id="501572"/>
    <lineage>
        <taxon>Bacteria</taxon>
        <taxon>Pseudomonadati</taxon>
        <taxon>Pseudomonadota</taxon>
        <taxon>Alphaproteobacteria</taxon>
        <taxon>Hyphomicrobiales</taxon>
        <taxon>Rhizobiaceae</taxon>
        <taxon>Sinorhizobium/Ensifer group</taxon>
        <taxon>Sinorhizobium</taxon>
    </lineage>
</organism>
<sequence length="59" mass="6350">MAIVLPHSENELREHPRGSITENPFAGQYVIDGEMVAGAAVSLERLEAKSPAFAGLPKF</sequence>